<name>A0ABD2IAU8_HETSC</name>
<dbReference type="CDD" id="cd01364">
    <property type="entry name" value="KISc_BimC_Eg5"/>
    <property type="match status" value="1"/>
</dbReference>
<reference evidence="17 18" key="1">
    <citation type="submission" date="2024-10" db="EMBL/GenBank/DDBJ databases">
        <authorList>
            <person name="Kim D."/>
        </authorList>
    </citation>
    <scope>NUCLEOTIDE SEQUENCE [LARGE SCALE GENOMIC DNA]</scope>
    <source>
        <strain evidence="17">Taebaek</strain>
    </source>
</reference>
<proteinExistence type="inferred from homology"/>
<feature type="domain" description="Kinesin motor" evidence="16">
    <location>
        <begin position="23"/>
        <end position="366"/>
    </location>
</feature>
<evidence type="ECO:0000256" key="12">
    <source>
        <dbReference type="ARBA" id="ARBA00034704"/>
    </source>
</evidence>
<evidence type="ECO:0000259" key="16">
    <source>
        <dbReference type="PROSITE" id="PS50067"/>
    </source>
</evidence>
<dbReference type="GO" id="GO:0003777">
    <property type="term" value="F:microtubule motor activity"/>
    <property type="evidence" value="ECO:0007669"/>
    <property type="project" value="UniProtKB-ARBA"/>
</dbReference>
<evidence type="ECO:0000256" key="6">
    <source>
        <dbReference type="ARBA" id="ARBA00022776"/>
    </source>
</evidence>
<evidence type="ECO:0000256" key="2">
    <source>
        <dbReference type="ARBA" id="ARBA00022490"/>
    </source>
</evidence>
<dbReference type="AlphaFoldDB" id="A0ABD2IAU8"/>
<dbReference type="InterPro" id="IPR036961">
    <property type="entry name" value="Kinesin_motor_dom_sf"/>
</dbReference>
<comment type="similarity">
    <text evidence="12">Belongs to the TRAFAC class myosin-kinesin ATPase superfamily. Kinesin family. KIN-5/BimC subfamily.</text>
</comment>
<evidence type="ECO:0000313" key="18">
    <source>
        <dbReference type="Proteomes" id="UP001620645"/>
    </source>
</evidence>
<dbReference type="PROSITE" id="PS50067">
    <property type="entry name" value="KINESIN_MOTOR_2"/>
    <property type="match status" value="1"/>
</dbReference>
<dbReference type="GO" id="GO:0005874">
    <property type="term" value="C:microtubule"/>
    <property type="evidence" value="ECO:0007669"/>
    <property type="project" value="UniProtKB-KW"/>
</dbReference>
<keyword evidence="5 13" id="KW-0547">Nucleotide-binding</keyword>
<dbReference type="FunFam" id="3.40.850.10:FF:000051">
    <property type="entry name" value="Kinesin-like protein bimC"/>
    <property type="match status" value="1"/>
</dbReference>
<dbReference type="InterPro" id="IPR019821">
    <property type="entry name" value="Kinesin_motor_CS"/>
</dbReference>
<evidence type="ECO:0000256" key="5">
    <source>
        <dbReference type="ARBA" id="ARBA00022741"/>
    </source>
</evidence>
<evidence type="ECO:0000256" key="3">
    <source>
        <dbReference type="ARBA" id="ARBA00022618"/>
    </source>
</evidence>
<keyword evidence="9 13" id="KW-0505">Motor protein</keyword>
<evidence type="ECO:0000256" key="8">
    <source>
        <dbReference type="ARBA" id="ARBA00023054"/>
    </source>
</evidence>
<feature type="binding site" evidence="13">
    <location>
        <begin position="112"/>
        <end position="119"/>
    </location>
    <ligand>
        <name>ATP</name>
        <dbReference type="ChEBI" id="CHEBI:30616"/>
    </ligand>
</feature>
<dbReference type="PRINTS" id="PR00380">
    <property type="entry name" value="KINESINHEAVY"/>
</dbReference>
<dbReference type="Proteomes" id="UP001620645">
    <property type="component" value="Unassembled WGS sequence"/>
</dbReference>
<feature type="coiled-coil region" evidence="15">
    <location>
        <begin position="382"/>
        <end position="495"/>
    </location>
</feature>
<dbReference type="EMBL" id="JBICCN010000338">
    <property type="protein sequence ID" value="KAL3076261.1"/>
    <property type="molecule type" value="Genomic_DNA"/>
</dbReference>
<keyword evidence="18" id="KW-1185">Reference proteome</keyword>
<dbReference type="InterPro" id="IPR001752">
    <property type="entry name" value="Kinesin_motor_dom"/>
</dbReference>
<comment type="subcellular location">
    <subcellularLocation>
        <location evidence="1">Cytoplasm</location>
        <location evidence="1">Cytoskeleton</location>
    </subcellularLocation>
</comment>
<evidence type="ECO:0000256" key="4">
    <source>
        <dbReference type="ARBA" id="ARBA00022701"/>
    </source>
</evidence>
<evidence type="ECO:0000256" key="11">
    <source>
        <dbReference type="ARBA" id="ARBA00023306"/>
    </source>
</evidence>
<evidence type="ECO:0000256" key="14">
    <source>
        <dbReference type="RuleBase" id="RU000394"/>
    </source>
</evidence>
<evidence type="ECO:0000256" key="9">
    <source>
        <dbReference type="ARBA" id="ARBA00023175"/>
    </source>
</evidence>
<evidence type="ECO:0000256" key="15">
    <source>
        <dbReference type="SAM" id="Coils"/>
    </source>
</evidence>
<keyword evidence="6" id="KW-0498">Mitosis</keyword>
<keyword evidence="10" id="KW-0206">Cytoskeleton</keyword>
<gene>
    <name evidence="17" type="ORF">niasHS_013532</name>
</gene>
<dbReference type="InterPro" id="IPR027417">
    <property type="entry name" value="P-loop_NTPase"/>
</dbReference>
<dbReference type="PANTHER" id="PTHR47970:SF12">
    <property type="entry name" value="KINESIN FAMILY MEMBER 11"/>
    <property type="match status" value="1"/>
</dbReference>
<dbReference type="PROSITE" id="PS00411">
    <property type="entry name" value="KINESIN_MOTOR_1"/>
    <property type="match status" value="1"/>
</dbReference>
<keyword evidence="7 13" id="KW-0067">ATP-binding</keyword>
<dbReference type="Pfam" id="PF00225">
    <property type="entry name" value="Kinesin"/>
    <property type="match status" value="1"/>
</dbReference>
<organism evidence="17 18">
    <name type="scientific">Heterodera schachtii</name>
    <name type="common">Sugarbeet cyst nematode worm</name>
    <name type="synonym">Tylenchus schachtii</name>
    <dbReference type="NCBI Taxonomy" id="97005"/>
    <lineage>
        <taxon>Eukaryota</taxon>
        <taxon>Metazoa</taxon>
        <taxon>Ecdysozoa</taxon>
        <taxon>Nematoda</taxon>
        <taxon>Chromadorea</taxon>
        <taxon>Rhabditida</taxon>
        <taxon>Tylenchina</taxon>
        <taxon>Tylenchomorpha</taxon>
        <taxon>Tylenchoidea</taxon>
        <taxon>Heteroderidae</taxon>
        <taxon>Heteroderinae</taxon>
        <taxon>Heterodera</taxon>
    </lineage>
</organism>
<accession>A0ABD2IAU8</accession>
<dbReference type="SUPFAM" id="SSF52540">
    <property type="entry name" value="P-loop containing nucleoside triphosphate hydrolases"/>
    <property type="match status" value="1"/>
</dbReference>
<keyword evidence="8 15" id="KW-0175">Coiled coil</keyword>
<dbReference type="GO" id="GO:0005524">
    <property type="term" value="F:ATP binding"/>
    <property type="evidence" value="ECO:0007669"/>
    <property type="project" value="UniProtKB-UniRule"/>
</dbReference>
<evidence type="ECO:0000256" key="1">
    <source>
        <dbReference type="ARBA" id="ARBA00004245"/>
    </source>
</evidence>
<evidence type="ECO:0000256" key="13">
    <source>
        <dbReference type="PROSITE-ProRule" id="PRU00283"/>
    </source>
</evidence>
<evidence type="ECO:0000256" key="7">
    <source>
        <dbReference type="ARBA" id="ARBA00022840"/>
    </source>
</evidence>
<evidence type="ECO:0000256" key="10">
    <source>
        <dbReference type="ARBA" id="ARBA00023212"/>
    </source>
</evidence>
<dbReference type="PANTHER" id="PTHR47970">
    <property type="entry name" value="KINESIN-LIKE PROTEIN KIF11"/>
    <property type="match status" value="1"/>
</dbReference>
<dbReference type="SMART" id="SM00129">
    <property type="entry name" value="KISc"/>
    <property type="match status" value="1"/>
</dbReference>
<keyword evidence="11" id="KW-0131">Cell cycle</keyword>
<evidence type="ECO:0000313" key="17">
    <source>
        <dbReference type="EMBL" id="KAL3076261.1"/>
    </source>
</evidence>
<dbReference type="GO" id="GO:0051301">
    <property type="term" value="P:cell division"/>
    <property type="evidence" value="ECO:0007669"/>
    <property type="project" value="UniProtKB-KW"/>
</dbReference>
<dbReference type="InterPro" id="IPR047241">
    <property type="entry name" value="KIF11-like_kin_motor_dom"/>
</dbReference>
<keyword evidence="2" id="KW-0963">Cytoplasm</keyword>
<keyword evidence="4 14" id="KW-0493">Microtubule</keyword>
<dbReference type="InterPro" id="IPR047149">
    <property type="entry name" value="KIF11-like"/>
</dbReference>
<dbReference type="Gene3D" id="3.40.850.10">
    <property type="entry name" value="Kinesin motor domain"/>
    <property type="match status" value="1"/>
</dbReference>
<comment type="caution">
    <text evidence="17">The sequence shown here is derived from an EMBL/GenBank/DDBJ whole genome shotgun (WGS) entry which is preliminary data.</text>
</comment>
<keyword evidence="3" id="KW-0132">Cell division</keyword>
<sequence length="809" mass="90734">MITNFGSCSSVKHKVGPTTKRKNVQVVVRTRPLSEMERNERCKNIVSCDSVSKVVSLKTNTCDKYSTGQRQFGVFDKVYGHESTQIQVYGDVVAPLMKEVLNGYNCTVFAYGQTGSGKTYTMEGRHDESGAFSWDSDPTSGIIPRALHQIFTELSNEDIDFTVRVSYVELYNEQIYDLLSLSETSQCESLRIFDDKNKGVSIVGAEEVIVRTRDEVYDLLRRGADKRRTAATLMNISSSRSHSVFTVSVMVRESGLVNGEEMLRQGKLNLVDLAGSENIGRSGATDKRAREAGNINTSLLALGRVINALTTNAPHIPYRESKLTRILQDSLGGKTITTIIATLSPASSNFEESVNTLEYAQRAKNIKNNPEVNQKITRRGLLKEYNEEIERLRRDLLAAREKHGIFLDKENYDHMVGEIDEKSAKLEDLEGQLAGQLQRVKTLLEDFEFMDENYQSLYKKCKAALEKLERRKTEIEKLNKDLAQTKDNLSSANAALKVSENSFVRLRAQAYRLQTGRASFYKDLCVLHDRVDSLKKVIGCNDQMLEAFATDQSAQLAVGRGNVNRYVESTIERMGMGQNISAELENSTAKASSEVIRSIAHIENEIGNFNTAIDETLNTFRKEAEKAQAKLHAFVSSCNKRLHSQRGQIDQFSEATLGRVQKMNNIMGDQKESTSSMRMDLNATLNDAQSMVDRFAHSDYKRVIATGVTPARRRNSFSEELVELPPAQELIQSQQQLCTPRRTSFYRTRDSILDSSDFLTSLLSPNTLKENMNSTKMDEAGKLETIGESIERTASSTLSCSSRTEKRGK</sequence>
<protein>
    <recommendedName>
        <fullName evidence="14">Kinesin-like protein</fullName>
    </recommendedName>
</protein>